<protein>
    <submittedName>
        <fullName evidence="3">DUF397 domain-containing protein</fullName>
    </submittedName>
</protein>
<dbReference type="Proteomes" id="UP000185696">
    <property type="component" value="Unassembled WGS sequence"/>
</dbReference>
<name>A0A7Z0WCN7_9PSEU</name>
<dbReference type="EMBL" id="MSIF01000047">
    <property type="protein sequence ID" value="OLF04355.1"/>
    <property type="molecule type" value="Genomic_DNA"/>
</dbReference>
<feature type="domain" description="DUF397" evidence="2">
    <location>
        <begin position="17"/>
        <end position="70"/>
    </location>
</feature>
<dbReference type="AlphaFoldDB" id="A0A7Z0WCN7"/>
<dbReference type="RefSeq" id="WP_075138556.1">
    <property type="nucleotide sequence ID" value="NZ_MSIF01000047.1"/>
</dbReference>
<accession>A0A7Z0WCN7</accession>
<organism evidence="3 4">
    <name type="scientific">Actinophytocola xinjiangensis</name>
    <dbReference type="NCBI Taxonomy" id="485602"/>
    <lineage>
        <taxon>Bacteria</taxon>
        <taxon>Bacillati</taxon>
        <taxon>Actinomycetota</taxon>
        <taxon>Actinomycetes</taxon>
        <taxon>Pseudonocardiales</taxon>
        <taxon>Pseudonocardiaceae</taxon>
    </lineage>
</organism>
<keyword evidence="4" id="KW-1185">Reference proteome</keyword>
<reference evidence="3 4" key="1">
    <citation type="submission" date="2016-12" db="EMBL/GenBank/DDBJ databases">
        <title>The draft genome sequence of Actinophytocola xinjiangensis.</title>
        <authorList>
            <person name="Wang W."/>
            <person name="Yuan L."/>
        </authorList>
    </citation>
    <scope>NUCLEOTIDE SEQUENCE [LARGE SCALE GENOMIC DNA]</scope>
    <source>
        <strain evidence="3 4">CGMCC 4.4663</strain>
    </source>
</reference>
<sequence>MSGEVRNGMSADGLDRANWRKSSRSGAVGNCVELTWPGSDVVAVRNSRDPRGPVLVYPRADLVTFLAGVKQA</sequence>
<comment type="caution">
    <text evidence="3">The sequence shown here is derived from an EMBL/GenBank/DDBJ whole genome shotgun (WGS) entry which is preliminary data.</text>
</comment>
<evidence type="ECO:0000256" key="1">
    <source>
        <dbReference type="SAM" id="MobiDB-lite"/>
    </source>
</evidence>
<evidence type="ECO:0000313" key="4">
    <source>
        <dbReference type="Proteomes" id="UP000185696"/>
    </source>
</evidence>
<evidence type="ECO:0000259" key="2">
    <source>
        <dbReference type="Pfam" id="PF04149"/>
    </source>
</evidence>
<proteinExistence type="predicted"/>
<gene>
    <name evidence="3" type="ORF">BLA60_41255</name>
</gene>
<feature type="region of interest" description="Disordered" evidence="1">
    <location>
        <begin position="1"/>
        <end position="24"/>
    </location>
</feature>
<dbReference type="Pfam" id="PF04149">
    <property type="entry name" value="DUF397"/>
    <property type="match status" value="1"/>
</dbReference>
<dbReference type="InterPro" id="IPR007278">
    <property type="entry name" value="DUF397"/>
</dbReference>
<evidence type="ECO:0000313" key="3">
    <source>
        <dbReference type="EMBL" id="OLF04355.1"/>
    </source>
</evidence>
<dbReference type="OrthoDB" id="4558943at2"/>